<proteinExistence type="predicted"/>
<keyword evidence="1" id="KW-1133">Transmembrane helix</keyword>
<organism evidence="2 3">
    <name type="scientific">Legionella parisiensis</name>
    <dbReference type="NCBI Taxonomy" id="45071"/>
    <lineage>
        <taxon>Bacteria</taxon>
        <taxon>Pseudomonadati</taxon>
        <taxon>Pseudomonadota</taxon>
        <taxon>Gammaproteobacteria</taxon>
        <taxon>Legionellales</taxon>
        <taxon>Legionellaceae</taxon>
        <taxon>Legionella</taxon>
    </lineage>
</organism>
<dbReference type="EMBL" id="LSOG01000069">
    <property type="protein sequence ID" value="OEH46402.1"/>
    <property type="molecule type" value="Genomic_DNA"/>
</dbReference>
<name>A0A1E5JPF5_9GAMM</name>
<evidence type="ECO:0000313" key="3">
    <source>
        <dbReference type="Proteomes" id="UP000095229"/>
    </source>
</evidence>
<comment type="caution">
    <text evidence="2">The sequence shown here is derived from an EMBL/GenBank/DDBJ whole genome shotgun (WGS) entry which is preliminary data.</text>
</comment>
<evidence type="ECO:0000256" key="1">
    <source>
        <dbReference type="SAM" id="Phobius"/>
    </source>
</evidence>
<dbReference type="STRING" id="45071.Lpar_3352"/>
<accession>A0A1E5JPF5</accession>
<reference evidence="2 3" key="1">
    <citation type="submission" date="2016-02" db="EMBL/GenBank/DDBJ databases">
        <title>Secondary metabolites in Legionella.</title>
        <authorList>
            <person name="Tobias N.J."/>
            <person name="Bode H.B."/>
        </authorList>
    </citation>
    <scope>NUCLEOTIDE SEQUENCE [LARGE SCALE GENOMIC DNA]</scope>
    <source>
        <strain evidence="2 3">DSM 19216</strain>
    </source>
</reference>
<dbReference type="PATRIC" id="fig|45071.6.peg.3614"/>
<dbReference type="Proteomes" id="UP000095229">
    <property type="component" value="Unassembled WGS sequence"/>
</dbReference>
<keyword evidence="1" id="KW-0472">Membrane</keyword>
<keyword evidence="1" id="KW-0812">Transmembrane</keyword>
<keyword evidence="3" id="KW-1185">Reference proteome</keyword>
<dbReference type="PANTHER" id="PTHR47704:SF1">
    <property type="entry name" value="POTASSIUM TRANSPORTER KIMA"/>
    <property type="match status" value="1"/>
</dbReference>
<dbReference type="PANTHER" id="PTHR47704">
    <property type="entry name" value="POTASSIUM TRANSPORTER KIMA"/>
    <property type="match status" value="1"/>
</dbReference>
<dbReference type="AlphaFoldDB" id="A0A1E5JPF5"/>
<feature type="transmembrane region" description="Helical" evidence="1">
    <location>
        <begin position="42"/>
        <end position="60"/>
    </location>
</feature>
<protein>
    <submittedName>
        <fullName evidence="2">Uncharacterized protein</fullName>
    </submittedName>
</protein>
<dbReference type="InterPro" id="IPR053153">
    <property type="entry name" value="APC_K+_Transporter"/>
</dbReference>
<sequence length="68" mass="7821">MVVHWVREESRQVRYKLVMNALGALITAIALFIIIITKFMEGAWIIVVLAPALAFLMSHIKRHYNKIA</sequence>
<gene>
    <name evidence="2" type="ORF">lpari_02741</name>
</gene>
<feature type="transmembrane region" description="Helical" evidence="1">
    <location>
        <begin position="17"/>
        <end position="36"/>
    </location>
</feature>
<evidence type="ECO:0000313" key="2">
    <source>
        <dbReference type="EMBL" id="OEH46402.1"/>
    </source>
</evidence>